<organism evidence="2 3">
    <name type="scientific">Nocardia transvalensis</name>
    <dbReference type="NCBI Taxonomy" id="37333"/>
    <lineage>
        <taxon>Bacteria</taxon>
        <taxon>Bacillati</taxon>
        <taxon>Actinomycetota</taxon>
        <taxon>Actinomycetes</taxon>
        <taxon>Mycobacteriales</taxon>
        <taxon>Nocardiaceae</taxon>
        <taxon>Nocardia</taxon>
    </lineage>
</organism>
<dbReference type="GO" id="GO:0046394">
    <property type="term" value="P:carboxylic acid biosynthetic process"/>
    <property type="evidence" value="ECO:0007669"/>
    <property type="project" value="UniProtKB-ARBA"/>
</dbReference>
<protein>
    <submittedName>
        <fullName evidence="2">4-amino-4-deoxychorismate lyase</fullName>
        <ecNumber evidence="2">4.1.3.38</ecNumber>
    </submittedName>
</protein>
<dbReference type="NCBIfam" id="NF005887">
    <property type="entry name" value="PRK07849.1-2"/>
    <property type="match status" value="1"/>
</dbReference>
<comment type="similarity">
    <text evidence="1">Belongs to the class-IV pyridoxal-phosphate-dependent aminotransferase family.</text>
</comment>
<dbReference type="Gene3D" id="3.20.10.10">
    <property type="entry name" value="D-amino Acid Aminotransferase, subunit A, domain 2"/>
    <property type="match status" value="1"/>
</dbReference>
<dbReference type="SUPFAM" id="SSF56752">
    <property type="entry name" value="D-aminoacid aminotransferase-like PLP-dependent enzymes"/>
    <property type="match status" value="1"/>
</dbReference>
<evidence type="ECO:0000313" key="3">
    <source>
        <dbReference type="Proteomes" id="UP000540412"/>
    </source>
</evidence>
<dbReference type="InterPro" id="IPR043131">
    <property type="entry name" value="BCAT-like_N"/>
</dbReference>
<dbReference type="PANTHER" id="PTHR42743:SF11">
    <property type="entry name" value="AMINODEOXYCHORISMATE LYASE"/>
    <property type="match status" value="1"/>
</dbReference>
<dbReference type="AlphaFoldDB" id="A0A7W9PBT7"/>
<gene>
    <name evidence="2" type="ORF">BJY24_002012</name>
</gene>
<keyword evidence="2" id="KW-0456">Lyase</keyword>
<dbReference type="EC" id="4.1.3.38" evidence="2"/>
<dbReference type="InterPro" id="IPR050571">
    <property type="entry name" value="Class-IV_PLP-Dep_Aminotrnsfr"/>
</dbReference>
<dbReference type="PANTHER" id="PTHR42743">
    <property type="entry name" value="AMINO-ACID AMINOTRANSFERASE"/>
    <property type="match status" value="1"/>
</dbReference>
<dbReference type="EMBL" id="JACHIT010000001">
    <property type="protein sequence ID" value="MBB5913145.1"/>
    <property type="molecule type" value="Genomic_DNA"/>
</dbReference>
<comment type="caution">
    <text evidence="2">The sequence shown here is derived from an EMBL/GenBank/DDBJ whole genome shotgun (WGS) entry which is preliminary data.</text>
</comment>
<evidence type="ECO:0000313" key="2">
    <source>
        <dbReference type="EMBL" id="MBB5913145.1"/>
    </source>
</evidence>
<dbReference type="InterPro" id="IPR036038">
    <property type="entry name" value="Aminotransferase-like"/>
</dbReference>
<proteinExistence type="inferred from homology"/>
<dbReference type="RefSeq" id="WP_040745373.1">
    <property type="nucleotide sequence ID" value="NZ_JACHIT010000001.1"/>
</dbReference>
<reference evidence="2 3" key="1">
    <citation type="submission" date="2020-08" db="EMBL/GenBank/DDBJ databases">
        <title>Sequencing the genomes of 1000 actinobacteria strains.</title>
        <authorList>
            <person name="Klenk H.-P."/>
        </authorList>
    </citation>
    <scope>NUCLEOTIDE SEQUENCE [LARGE SCALE GENOMIC DNA]</scope>
    <source>
        <strain evidence="2 3">DSM 43582</strain>
    </source>
</reference>
<accession>A0A7W9PBT7</accession>
<dbReference type="InterPro" id="IPR001544">
    <property type="entry name" value="Aminotrans_IV"/>
</dbReference>
<name>A0A7W9PBT7_9NOCA</name>
<dbReference type="InterPro" id="IPR043132">
    <property type="entry name" value="BCAT-like_C"/>
</dbReference>
<dbReference type="Pfam" id="PF01063">
    <property type="entry name" value="Aminotran_4"/>
    <property type="match status" value="1"/>
</dbReference>
<keyword evidence="3" id="KW-1185">Reference proteome</keyword>
<dbReference type="GO" id="GO:0008696">
    <property type="term" value="F:4-amino-4-deoxychorismate lyase activity"/>
    <property type="evidence" value="ECO:0007669"/>
    <property type="project" value="UniProtKB-EC"/>
</dbReference>
<dbReference type="Gene3D" id="3.30.470.10">
    <property type="match status" value="1"/>
</dbReference>
<dbReference type="GO" id="GO:0005829">
    <property type="term" value="C:cytosol"/>
    <property type="evidence" value="ECO:0007669"/>
    <property type="project" value="TreeGrafter"/>
</dbReference>
<dbReference type="NCBIfam" id="NF005886">
    <property type="entry name" value="PRK07849.1-1"/>
    <property type="match status" value="1"/>
</dbReference>
<evidence type="ECO:0000256" key="1">
    <source>
        <dbReference type="ARBA" id="ARBA00009320"/>
    </source>
</evidence>
<sequence>MVDRVLVTLDGTVRDPDEPLLYADDIGALRGDGVFETVLVRDGKACAIELHLARLRRSAEALDLPDPDLGQWRTAVETAAKEWGSEREGMLRLVLSRGRDSIGSTTRAGSRKPGAPAAPTAYVLVAAVAERVQTARAEGVSVITLPRGISVDLAQNAPWLLLGAKTLSYATNMAALRFAARMDADDVIFTSTEHRVLEGPRSTVVIQRDKQLITPPSRNGVLPGITQRALYAEAEKAGWDCRYESFFTADLITADSVWLLSSVTLAARVSSLDGLRMSPPECADEIAELVDRGIARTWSGADWA</sequence>
<dbReference type="Proteomes" id="UP000540412">
    <property type="component" value="Unassembled WGS sequence"/>
</dbReference>